<evidence type="ECO:0000256" key="2">
    <source>
        <dbReference type="ARBA" id="ARBA00022679"/>
    </source>
</evidence>
<sequence length="685" mass="73702">MRVLRFSHSAVVDAWRERERELRRLAVDVRLYAALAWDEGGRRVPLVARDGEDVAGLRTWGSHPALFVYDPRDLWRALDPPHDLLDVHEEPFALATAEVLALAWLRARLRGRTPAPFVVYSAQNIAKRYPLPFRAIERLVLQRAAAVSVCSDQAGEVVRAKGARCLVRTVPLGVDLQVFRPDGEPGEGDGATPGAVRVGYAGRLAPHKGVDTLLAAVRDEPHLHLDVAGDGPDAAALHAAALPLGDRVRFRGALDDAQLPAFYRSLDVLAVPSRRTAGWVEQFGRVAVEAMACGVPVVATSTGALPDVVGPAGLLVPPDHPGALREALLAAGTNPALAERLRDAGQEQAARCAWPAVAAAYQDLYEHACARPFAARRVVHAAPEPPEVIVVAYGAPDRLRAALAPLVGRLPLTVVDNSSLPEIKEIVAIAGGRYLDPGTNGGFAAGVDHGLAHRQLPGRDVLLLNPDAVIGVGEVLALQRRLHDHPRTASVGPAQVDDHGRAARVSWPFPSPARSWLEAVGLGRVHDRTARDRYVIGAVLMLRADALADVGPLDDRFFLYAEETDWARRAVRRGWRHVMVDEVVARHAGGATSSDPSRRETHFHASQERYLRKHHGAVGWQVARVGTAAGSAARAVVLPDVEARRAARRRLGLYLAGPLRTERRLVAAGPGVPSPATRPGTRAAP</sequence>
<comment type="caution">
    <text evidence="5">The sequence shown here is derived from an EMBL/GenBank/DDBJ whole genome shotgun (WGS) entry which is preliminary data.</text>
</comment>
<dbReference type="SUPFAM" id="SSF53448">
    <property type="entry name" value="Nucleotide-diphospho-sugar transferases"/>
    <property type="match status" value="1"/>
</dbReference>
<dbReference type="InterPro" id="IPR001296">
    <property type="entry name" value="Glyco_trans_1"/>
</dbReference>
<gene>
    <name evidence="5" type="ORF">M1843_13820</name>
</gene>
<dbReference type="Gene3D" id="3.90.550.10">
    <property type="entry name" value="Spore Coat Polysaccharide Biosynthesis Protein SpsA, Chain A"/>
    <property type="match status" value="1"/>
</dbReference>
<evidence type="ECO:0000313" key="6">
    <source>
        <dbReference type="Proteomes" id="UP001651050"/>
    </source>
</evidence>
<keyword evidence="2 5" id="KW-0808">Transferase</keyword>
<keyword evidence="6" id="KW-1185">Reference proteome</keyword>
<evidence type="ECO:0000256" key="3">
    <source>
        <dbReference type="SAM" id="MobiDB-lite"/>
    </source>
</evidence>
<reference evidence="5 6" key="1">
    <citation type="submission" date="2022-02" db="EMBL/GenBank/DDBJ databases">
        <title>The car tank lid bacteriome: a reservoir of bacteria with potential in bioremediation of fuel.</title>
        <authorList>
            <person name="Vidal-Verdu A."/>
            <person name="Gomez-Martinez D."/>
            <person name="Latorre-Perez A."/>
            <person name="Pereto J."/>
            <person name="Porcar M."/>
        </authorList>
    </citation>
    <scope>NUCLEOTIDE SEQUENCE [LARGE SCALE GENOMIC DNA]</scope>
    <source>
        <strain evidence="5 6">4D.3</strain>
    </source>
</reference>
<name>A0ABT0J5P8_9MICO</name>
<dbReference type="Pfam" id="PF00534">
    <property type="entry name" value="Glycos_transf_1"/>
    <property type="match status" value="1"/>
</dbReference>
<protein>
    <recommendedName>
        <fullName evidence="1">D-inositol 3-phosphate glycosyltransferase</fullName>
    </recommendedName>
</protein>
<feature type="domain" description="Glycosyl transferase family 1" evidence="4">
    <location>
        <begin position="198"/>
        <end position="347"/>
    </location>
</feature>
<proteinExistence type="predicted"/>
<dbReference type="InterPro" id="IPR050194">
    <property type="entry name" value="Glycosyltransferase_grp1"/>
</dbReference>
<organism evidence="5 6">
    <name type="scientific">Isoptericola peretonis</name>
    <dbReference type="NCBI Taxonomy" id="2918523"/>
    <lineage>
        <taxon>Bacteria</taxon>
        <taxon>Bacillati</taxon>
        <taxon>Actinomycetota</taxon>
        <taxon>Actinomycetes</taxon>
        <taxon>Micrococcales</taxon>
        <taxon>Promicromonosporaceae</taxon>
        <taxon>Isoptericola</taxon>
    </lineage>
</organism>
<evidence type="ECO:0000259" key="4">
    <source>
        <dbReference type="Pfam" id="PF00534"/>
    </source>
</evidence>
<dbReference type="SUPFAM" id="SSF53756">
    <property type="entry name" value="UDP-Glycosyltransferase/glycogen phosphorylase"/>
    <property type="match status" value="1"/>
</dbReference>
<dbReference type="Proteomes" id="UP001651050">
    <property type="component" value="Unassembled WGS sequence"/>
</dbReference>
<feature type="region of interest" description="Disordered" evidence="3">
    <location>
        <begin position="666"/>
        <end position="685"/>
    </location>
</feature>
<keyword evidence="5" id="KW-0328">Glycosyltransferase</keyword>
<dbReference type="PANTHER" id="PTHR45947">
    <property type="entry name" value="SULFOQUINOVOSYL TRANSFERASE SQD2"/>
    <property type="match status" value="1"/>
</dbReference>
<dbReference type="InterPro" id="IPR029044">
    <property type="entry name" value="Nucleotide-diphossugar_trans"/>
</dbReference>
<dbReference type="EMBL" id="JALQCY010000004">
    <property type="protein sequence ID" value="MCK9794824.1"/>
    <property type="molecule type" value="Genomic_DNA"/>
</dbReference>
<dbReference type="RefSeq" id="WP_416344685.1">
    <property type="nucleotide sequence ID" value="NZ_JALQCY010000004.1"/>
</dbReference>
<evidence type="ECO:0000256" key="1">
    <source>
        <dbReference type="ARBA" id="ARBA00021292"/>
    </source>
</evidence>
<dbReference type="Gene3D" id="3.40.50.2000">
    <property type="entry name" value="Glycogen Phosphorylase B"/>
    <property type="match status" value="2"/>
</dbReference>
<evidence type="ECO:0000313" key="5">
    <source>
        <dbReference type="EMBL" id="MCK9794824.1"/>
    </source>
</evidence>
<dbReference type="PANTHER" id="PTHR45947:SF3">
    <property type="entry name" value="SULFOQUINOVOSYL TRANSFERASE SQD2"/>
    <property type="match status" value="1"/>
</dbReference>
<dbReference type="CDD" id="cd03801">
    <property type="entry name" value="GT4_PimA-like"/>
    <property type="match status" value="1"/>
</dbReference>
<accession>A0ABT0J5P8</accession>
<dbReference type="GO" id="GO:0016757">
    <property type="term" value="F:glycosyltransferase activity"/>
    <property type="evidence" value="ECO:0007669"/>
    <property type="project" value="UniProtKB-KW"/>
</dbReference>